<feature type="compositionally biased region" description="Acidic residues" evidence="1">
    <location>
        <begin position="156"/>
        <end position="175"/>
    </location>
</feature>
<feature type="compositionally biased region" description="Basic residues" evidence="1">
    <location>
        <begin position="109"/>
        <end position="118"/>
    </location>
</feature>
<feature type="region of interest" description="Disordered" evidence="1">
    <location>
        <begin position="48"/>
        <end position="185"/>
    </location>
</feature>
<evidence type="ECO:0000313" key="2">
    <source>
        <dbReference type="EMBL" id="KAK8942636.1"/>
    </source>
</evidence>
<protein>
    <submittedName>
        <fullName evidence="2">Uncharacterized protein</fullName>
    </submittedName>
</protein>
<accession>A0AAP0BKN0</accession>
<dbReference type="AlphaFoldDB" id="A0AAP0BKN0"/>
<organism evidence="2 3">
    <name type="scientific">Platanthera zijinensis</name>
    <dbReference type="NCBI Taxonomy" id="2320716"/>
    <lineage>
        <taxon>Eukaryota</taxon>
        <taxon>Viridiplantae</taxon>
        <taxon>Streptophyta</taxon>
        <taxon>Embryophyta</taxon>
        <taxon>Tracheophyta</taxon>
        <taxon>Spermatophyta</taxon>
        <taxon>Magnoliopsida</taxon>
        <taxon>Liliopsida</taxon>
        <taxon>Asparagales</taxon>
        <taxon>Orchidaceae</taxon>
        <taxon>Orchidoideae</taxon>
        <taxon>Orchideae</taxon>
        <taxon>Orchidinae</taxon>
        <taxon>Platanthera</taxon>
    </lineage>
</organism>
<gene>
    <name evidence="2" type="ORF">KSP39_PZI008748</name>
</gene>
<name>A0AAP0BKN0_9ASPA</name>
<evidence type="ECO:0000256" key="1">
    <source>
        <dbReference type="SAM" id="MobiDB-lite"/>
    </source>
</evidence>
<comment type="caution">
    <text evidence="2">The sequence shown here is derived from an EMBL/GenBank/DDBJ whole genome shotgun (WGS) entry which is preliminary data.</text>
</comment>
<proteinExistence type="predicted"/>
<dbReference type="EMBL" id="JBBWWQ010000007">
    <property type="protein sequence ID" value="KAK8942636.1"/>
    <property type="molecule type" value="Genomic_DNA"/>
</dbReference>
<sequence length="303" mass="33608">MAIGSAASVSGLFKFVRPSLRPQSTDISAAVTWGVAATTTALWLVQLKKRKKKKAKSVRRDSLSENRGSPTPTPGRADNPSPPQKGSLPPAREDVSAPSPGQAGTVTRKTFRPGRGKPLHLLFGKEPEGEPGPSRPSSVDDSRHAAGVMEPRAGAEEEGDEDEEEVREEEREDAESSPFPSSDEMEEFLDAAGNGRNRRKRVTVLLSKLARRERANSSAVKEIRGMVERRMTVMERDYSHLISEMERQDTLIAETSPSRHVARIRDQARLIILGCTAMTAYFNPRVPPRTGRQGRGRWRWEQY</sequence>
<evidence type="ECO:0000313" key="3">
    <source>
        <dbReference type="Proteomes" id="UP001418222"/>
    </source>
</evidence>
<keyword evidence="3" id="KW-1185">Reference proteome</keyword>
<dbReference type="Proteomes" id="UP001418222">
    <property type="component" value="Unassembled WGS sequence"/>
</dbReference>
<reference evidence="2 3" key="1">
    <citation type="journal article" date="2022" name="Nat. Plants">
        <title>Genomes of leafy and leafless Platanthera orchids illuminate the evolution of mycoheterotrophy.</title>
        <authorList>
            <person name="Li M.H."/>
            <person name="Liu K.W."/>
            <person name="Li Z."/>
            <person name="Lu H.C."/>
            <person name="Ye Q.L."/>
            <person name="Zhang D."/>
            <person name="Wang J.Y."/>
            <person name="Li Y.F."/>
            <person name="Zhong Z.M."/>
            <person name="Liu X."/>
            <person name="Yu X."/>
            <person name="Liu D.K."/>
            <person name="Tu X.D."/>
            <person name="Liu B."/>
            <person name="Hao Y."/>
            <person name="Liao X.Y."/>
            <person name="Jiang Y.T."/>
            <person name="Sun W.H."/>
            <person name="Chen J."/>
            <person name="Chen Y.Q."/>
            <person name="Ai Y."/>
            <person name="Zhai J.W."/>
            <person name="Wu S.S."/>
            <person name="Zhou Z."/>
            <person name="Hsiao Y.Y."/>
            <person name="Wu W.L."/>
            <person name="Chen Y.Y."/>
            <person name="Lin Y.F."/>
            <person name="Hsu J.L."/>
            <person name="Li C.Y."/>
            <person name="Wang Z.W."/>
            <person name="Zhao X."/>
            <person name="Zhong W.Y."/>
            <person name="Ma X.K."/>
            <person name="Ma L."/>
            <person name="Huang J."/>
            <person name="Chen G.Z."/>
            <person name="Huang M.Z."/>
            <person name="Huang L."/>
            <person name="Peng D.H."/>
            <person name="Luo Y.B."/>
            <person name="Zou S.Q."/>
            <person name="Chen S.P."/>
            <person name="Lan S."/>
            <person name="Tsai W.C."/>
            <person name="Van de Peer Y."/>
            <person name="Liu Z.J."/>
        </authorList>
    </citation>
    <scope>NUCLEOTIDE SEQUENCE [LARGE SCALE GENOMIC DNA]</scope>
    <source>
        <strain evidence="2">Lor287</strain>
    </source>
</reference>
<feature type="compositionally biased region" description="Basic residues" evidence="1">
    <location>
        <begin position="48"/>
        <end position="57"/>
    </location>
</feature>